<feature type="region of interest" description="Disordered" evidence="1">
    <location>
        <begin position="1"/>
        <end position="23"/>
    </location>
</feature>
<evidence type="ECO:0000256" key="1">
    <source>
        <dbReference type="SAM" id="MobiDB-lite"/>
    </source>
</evidence>
<proteinExistence type="predicted"/>
<sequence length="91" mass="10133">MKRYRRGKPRLDTTKCAPADANDRRGLGRRGRALCICHGRVVDAGVGERNVTHDSQRLSVAGHWPLFPPELAGRGVTHDCPLSQGWNIENF</sequence>
<comment type="caution">
    <text evidence="2">The sequence shown here is derived from an EMBL/GenBank/DDBJ whole genome shotgun (WGS) entry which is preliminary data.</text>
</comment>
<name>A0A4C1X216_EUMVA</name>
<accession>A0A4C1X216</accession>
<dbReference type="Proteomes" id="UP000299102">
    <property type="component" value="Unassembled WGS sequence"/>
</dbReference>
<protein>
    <submittedName>
        <fullName evidence="2">Uncharacterized protein</fullName>
    </submittedName>
</protein>
<gene>
    <name evidence="2" type="ORF">EVAR_88641_1</name>
</gene>
<dbReference type="AlphaFoldDB" id="A0A4C1X216"/>
<organism evidence="2 3">
    <name type="scientific">Eumeta variegata</name>
    <name type="common">Bagworm moth</name>
    <name type="synonym">Eumeta japonica</name>
    <dbReference type="NCBI Taxonomy" id="151549"/>
    <lineage>
        <taxon>Eukaryota</taxon>
        <taxon>Metazoa</taxon>
        <taxon>Ecdysozoa</taxon>
        <taxon>Arthropoda</taxon>
        <taxon>Hexapoda</taxon>
        <taxon>Insecta</taxon>
        <taxon>Pterygota</taxon>
        <taxon>Neoptera</taxon>
        <taxon>Endopterygota</taxon>
        <taxon>Lepidoptera</taxon>
        <taxon>Glossata</taxon>
        <taxon>Ditrysia</taxon>
        <taxon>Tineoidea</taxon>
        <taxon>Psychidae</taxon>
        <taxon>Oiketicinae</taxon>
        <taxon>Eumeta</taxon>
    </lineage>
</organism>
<keyword evidence="3" id="KW-1185">Reference proteome</keyword>
<dbReference type="EMBL" id="BGZK01000706">
    <property type="protein sequence ID" value="GBP57012.1"/>
    <property type="molecule type" value="Genomic_DNA"/>
</dbReference>
<evidence type="ECO:0000313" key="3">
    <source>
        <dbReference type="Proteomes" id="UP000299102"/>
    </source>
</evidence>
<reference evidence="2 3" key="1">
    <citation type="journal article" date="2019" name="Commun. Biol.">
        <title>The bagworm genome reveals a unique fibroin gene that provides high tensile strength.</title>
        <authorList>
            <person name="Kono N."/>
            <person name="Nakamura H."/>
            <person name="Ohtoshi R."/>
            <person name="Tomita M."/>
            <person name="Numata K."/>
            <person name="Arakawa K."/>
        </authorList>
    </citation>
    <scope>NUCLEOTIDE SEQUENCE [LARGE SCALE GENOMIC DNA]</scope>
</reference>
<evidence type="ECO:0000313" key="2">
    <source>
        <dbReference type="EMBL" id="GBP57012.1"/>
    </source>
</evidence>